<evidence type="ECO:0000313" key="2">
    <source>
        <dbReference type="Proteomes" id="UP001306592"/>
    </source>
</evidence>
<gene>
    <name evidence="1" type="ORF">V8N49_23410</name>
</gene>
<accession>A0ABU8DP64</accession>
<dbReference type="RefSeq" id="WP_336204331.1">
    <property type="nucleotide sequence ID" value="NZ_JBANEI010000034.1"/>
</dbReference>
<organism evidence="1 2">
    <name type="scientific">Erwinia aphidicola</name>
    <dbReference type="NCBI Taxonomy" id="68334"/>
    <lineage>
        <taxon>Bacteria</taxon>
        <taxon>Pseudomonadati</taxon>
        <taxon>Pseudomonadota</taxon>
        <taxon>Gammaproteobacteria</taxon>
        <taxon>Enterobacterales</taxon>
        <taxon>Erwiniaceae</taxon>
        <taxon>Erwinia</taxon>
    </lineage>
</organism>
<dbReference type="Proteomes" id="UP001306592">
    <property type="component" value="Unassembled WGS sequence"/>
</dbReference>
<evidence type="ECO:0000313" key="1">
    <source>
        <dbReference type="EMBL" id="MEI2684565.1"/>
    </source>
</evidence>
<comment type="caution">
    <text evidence="1">The sequence shown here is derived from an EMBL/GenBank/DDBJ whole genome shotgun (WGS) entry which is preliminary data.</text>
</comment>
<reference evidence="1 2" key="1">
    <citation type="submission" date="2024-02" db="EMBL/GenBank/DDBJ databases">
        <title>First report Erwinia aphidicola in onion in Chile.</title>
        <authorList>
            <person name="Valenzuela M."/>
            <person name="Pena M."/>
            <person name="Dutta B."/>
        </authorList>
    </citation>
    <scope>NUCLEOTIDE SEQUENCE [LARGE SCALE GENOMIC DNA]</scope>
    <source>
        <strain evidence="1 2">QCJ3A</strain>
    </source>
</reference>
<protein>
    <submittedName>
        <fullName evidence="1">Uncharacterized protein</fullName>
    </submittedName>
</protein>
<keyword evidence="2" id="KW-1185">Reference proteome</keyword>
<sequence length="183" mass="20855">MDKEPTLTLFHATTQSRGQKIMSSGMISRLAPPVFEWSLETSPGWVYLSDHVDHAVHWGNKVSLLNNEKELFYIFKINLPLSQCHPDIDNLIYEADMSHDEAAQVDTASCLVKCHSCRTVNDLNVSEEVVAYCTLPVNHHGNEAHPLLKVVRSLFCYIPPHDHILYEEQRKMMNWTALQPSGK</sequence>
<name>A0ABU8DP64_ERWAP</name>
<proteinExistence type="predicted"/>
<dbReference type="EMBL" id="JBANEI010000034">
    <property type="protein sequence ID" value="MEI2684565.1"/>
    <property type="molecule type" value="Genomic_DNA"/>
</dbReference>